<dbReference type="InterPro" id="IPR046848">
    <property type="entry name" value="E_motif"/>
</dbReference>
<evidence type="ECO:0000313" key="4">
    <source>
        <dbReference type="Proteomes" id="UP000467840"/>
    </source>
</evidence>
<organism evidence="3 4">
    <name type="scientific">Hevea brasiliensis</name>
    <name type="common">Para rubber tree</name>
    <name type="synonym">Siphonia brasiliensis</name>
    <dbReference type="NCBI Taxonomy" id="3981"/>
    <lineage>
        <taxon>Eukaryota</taxon>
        <taxon>Viridiplantae</taxon>
        <taxon>Streptophyta</taxon>
        <taxon>Embryophyta</taxon>
        <taxon>Tracheophyta</taxon>
        <taxon>Spermatophyta</taxon>
        <taxon>Magnoliopsida</taxon>
        <taxon>eudicotyledons</taxon>
        <taxon>Gunneridae</taxon>
        <taxon>Pentapetalae</taxon>
        <taxon>rosids</taxon>
        <taxon>fabids</taxon>
        <taxon>Malpighiales</taxon>
        <taxon>Euphorbiaceae</taxon>
        <taxon>Crotonoideae</taxon>
        <taxon>Micrandreae</taxon>
        <taxon>Hevea</taxon>
    </lineage>
</organism>
<evidence type="ECO:0000256" key="2">
    <source>
        <dbReference type="PROSITE-ProRule" id="PRU00708"/>
    </source>
</evidence>
<evidence type="ECO:0000256" key="1">
    <source>
        <dbReference type="ARBA" id="ARBA00022737"/>
    </source>
</evidence>
<feature type="repeat" description="PPR" evidence="2">
    <location>
        <begin position="46"/>
        <end position="80"/>
    </location>
</feature>
<comment type="caution">
    <text evidence="3">The sequence shown here is derived from an EMBL/GenBank/DDBJ whole genome shotgun (WGS) entry which is preliminary data.</text>
</comment>
<dbReference type="InterPro" id="IPR046960">
    <property type="entry name" value="PPR_At4g14850-like_plant"/>
</dbReference>
<evidence type="ECO:0008006" key="5">
    <source>
        <dbReference type="Google" id="ProtNLM"/>
    </source>
</evidence>
<dbReference type="Pfam" id="PF13041">
    <property type="entry name" value="PPR_2"/>
    <property type="match status" value="2"/>
</dbReference>
<reference evidence="3 4" key="1">
    <citation type="journal article" date="2020" name="Mol. Plant">
        <title>The Chromosome-Based Rubber Tree Genome Provides New Insights into Spurge Genome Evolution and Rubber Biosynthesis.</title>
        <authorList>
            <person name="Liu J."/>
            <person name="Shi C."/>
            <person name="Shi C.C."/>
            <person name="Li W."/>
            <person name="Zhang Q.J."/>
            <person name="Zhang Y."/>
            <person name="Li K."/>
            <person name="Lu H.F."/>
            <person name="Shi C."/>
            <person name="Zhu S.T."/>
            <person name="Xiao Z.Y."/>
            <person name="Nan H."/>
            <person name="Yue Y."/>
            <person name="Zhu X.G."/>
            <person name="Wu Y."/>
            <person name="Hong X.N."/>
            <person name="Fan G.Y."/>
            <person name="Tong Y."/>
            <person name="Zhang D."/>
            <person name="Mao C.L."/>
            <person name="Liu Y.L."/>
            <person name="Hao S.J."/>
            <person name="Liu W.Q."/>
            <person name="Lv M.Q."/>
            <person name="Zhang H.B."/>
            <person name="Liu Y."/>
            <person name="Hu-Tang G.R."/>
            <person name="Wang J.P."/>
            <person name="Wang J.H."/>
            <person name="Sun Y.H."/>
            <person name="Ni S.B."/>
            <person name="Chen W.B."/>
            <person name="Zhang X.C."/>
            <person name="Jiao Y.N."/>
            <person name="Eichler E.E."/>
            <person name="Li G.H."/>
            <person name="Liu X."/>
            <person name="Gao L.Z."/>
        </authorList>
    </citation>
    <scope>NUCLEOTIDE SEQUENCE [LARGE SCALE GENOMIC DNA]</scope>
    <source>
        <strain evidence="4">cv. GT1</strain>
        <tissue evidence="3">Leaf</tissue>
    </source>
</reference>
<sequence>MNTALKVFDEMLVKNVVSWNSILSGYLKLGHLAEAQRVFNQIPRKDVVSWNSMLTGCAKSGDMDQACLLFEQMPERNYASWNAMISGLFTTGGREVWIMDRVIYKKFGIEFDDHLVTALINLYAKCGNIGKAYELFDGLKKKDVVAYSAMILACGINGKVYDAVNLFTAMVDAQIEPNLATFSGLLTAYNHAGLVEEGYQCFNSMMEHQLVPLLDHYAIMVDLLGRAGRLQEAYELIESMPMRPCAEVWGALLLACEVHSNVDFGEIAAKHCFELEPTTTGYYSLLANIYASVGRWDDARKLREVIKDKKLAKIPGRSWTEIT</sequence>
<evidence type="ECO:0000313" key="3">
    <source>
        <dbReference type="EMBL" id="KAF2313167.1"/>
    </source>
</evidence>
<dbReference type="GO" id="GO:0003723">
    <property type="term" value="F:RNA binding"/>
    <property type="evidence" value="ECO:0007669"/>
    <property type="project" value="InterPro"/>
</dbReference>
<dbReference type="NCBIfam" id="TIGR00756">
    <property type="entry name" value="PPR"/>
    <property type="match status" value="6"/>
</dbReference>
<accession>A0A6A6MJL9</accession>
<keyword evidence="1" id="KW-0677">Repeat</keyword>
<dbReference type="EMBL" id="JAAGAX010000005">
    <property type="protein sequence ID" value="KAF2313167.1"/>
    <property type="molecule type" value="Genomic_DNA"/>
</dbReference>
<dbReference type="Pfam" id="PF01535">
    <property type="entry name" value="PPR"/>
    <property type="match status" value="1"/>
</dbReference>
<name>A0A6A6MJL9_HEVBR</name>
<dbReference type="Gene3D" id="1.25.40.10">
    <property type="entry name" value="Tetratricopeptide repeat domain"/>
    <property type="match status" value="2"/>
</dbReference>
<proteinExistence type="predicted"/>
<dbReference type="PANTHER" id="PTHR47926:SF545">
    <property type="entry name" value="PENTACOTRIPEPTIDE-REPEAT REGION OF PRORP DOMAIN-CONTAINING PROTEIN"/>
    <property type="match status" value="1"/>
</dbReference>
<dbReference type="AlphaFoldDB" id="A0A6A6MJL9"/>
<dbReference type="InterPro" id="IPR011990">
    <property type="entry name" value="TPR-like_helical_dom_sf"/>
</dbReference>
<keyword evidence="4" id="KW-1185">Reference proteome</keyword>
<gene>
    <name evidence="3" type="ORF">GH714_009571</name>
</gene>
<feature type="repeat" description="PPR" evidence="2">
    <location>
        <begin position="143"/>
        <end position="177"/>
    </location>
</feature>
<protein>
    <recommendedName>
        <fullName evidence="5">Pentacotripeptide-repeat region of PRORP domain-containing protein</fullName>
    </recommendedName>
</protein>
<dbReference type="Pfam" id="PF20431">
    <property type="entry name" value="E_motif"/>
    <property type="match status" value="1"/>
</dbReference>
<feature type="repeat" description="PPR" evidence="2">
    <location>
        <begin position="15"/>
        <end position="45"/>
    </location>
</feature>
<dbReference type="GO" id="GO:0009451">
    <property type="term" value="P:RNA modification"/>
    <property type="evidence" value="ECO:0007669"/>
    <property type="project" value="InterPro"/>
</dbReference>
<feature type="repeat" description="PPR" evidence="2">
    <location>
        <begin position="178"/>
        <end position="212"/>
    </location>
</feature>
<dbReference type="InterPro" id="IPR002885">
    <property type="entry name" value="PPR_rpt"/>
</dbReference>
<dbReference type="FunFam" id="1.25.40.10:FF:001097">
    <property type="entry name" value="Pentatricopeptide repeat-containing protein At4g22760"/>
    <property type="match status" value="1"/>
</dbReference>
<dbReference type="Proteomes" id="UP000467840">
    <property type="component" value="Chromosome 15"/>
</dbReference>
<dbReference type="PROSITE" id="PS51375">
    <property type="entry name" value="PPR"/>
    <property type="match status" value="4"/>
</dbReference>
<dbReference type="SUPFAM" id="SSF48452">
    <property type="entry name" value="TPR-like"/>
    <property type="match status" value="1"/>
</dbReference>
<dbReference type="PANTHER" id="PTHR47926">
    <property type="entry name" value="PENTATRICOPEPTIDE REPEAT-CONTAINING PROTEIN"/>
    <property type="match status" value="1"/>
</dbReference>